<sequence length="550" mass="62164">MAKVEYHQLIQQSQIASKAIVRQAKNHDGVNAALSIAKRLIHFSRHHPQAALVAVNSLRQESGLSSPLPLRTALITTVFGQRSKLNDHYLQHLVAAHYMLFCTGSYHKDTQTLHFEKTLVQGLKKQLAKRHLKIWQDIFATYPVLGRPGFIKYLQSPALKETQWWTLVSAFISTRFTDSFFPVMRKIALHSPLQREHIMRSWIKFPGDIWPGAQVAVSPESLMMLAKTDRHCGMMKQKQGERKFVIREQVTLPALRYLSFDQWYELLQRFDSESESLMAYQPGGRVYPLNHPPSSLLAIIDLLQRPDLEVDVLSQRIEGEAAFANALKVAASNDNRLQLPVHDVKQAILTFGLDRVGDMLIREALVQRLTQNYFPLSQMCQNVLDVSANLSSLIAAETNTSLSPQAAGLISSFLLAPLFSLPALKVLPRFIHNNHNLHNVNELVGLKTAHPFLDFAGELASNWHLPASHRALILQMGQLPSQSASSQQSDIAVIMLSLIWTRQWLFCPQLPDEASKEAERQCLHLLSISTAERAKYHEKLSHLLYSTVIT</sequence>
<dbReference type="Proteomes" id="UP000304912">
    <property type="component" value="Chromosome"/>
</dbReference>
<gene>
    <name evidence="2" type="ORF">FBQ74_13030</name>
</gene>
<dbReference type="OrthoDB" id="6335332at2"/>
<protein>
    <submittedName>
        <fullName evidence="2">HDOD domain-containing protein</fullName>
    </submittedName>
</protein>
<name>A0A5B7YFL8_9ALTE</name>
<feature type="domain" description="HDOD" evidence="1">
    <location>
        <begin position="291"/>
        <end position="475"/>
    </location>
</feature>
<dbReference type="AlphaFoldDB" id="A0A5B7YFL8"/>
<evidence type="ECO:0000259" key="1">
    <source>
        <dbReference type="Pfam" id="PF08668"/>
    </source>
</evidence>
<dbReference type="RefSeq" id="WP_139757078.1">
    <property type="nucleotide sequence ID" value="NZ_CP039852.1"/>
</dbReference>
<dbReference type="Gene3D" id="1.10.3210.10">
    <property type="entry name" value="Hypothetical protein af1432"/>
    <property type="match status" value="1"/>
</dbReference>
<keyword evidence="3" id="KW-1185">Reference proteome</keyword>
<dbReference type="EMBL" id="CP039852">
    <property type="protein sequence ID" value="QCZ94338.1"/>
    <property type="molecule type" value="Genomic_DNA"/>
</dbReference>
<accession>A0A5B7YFL8</accession>
<dbReference type="InterPro" id="IPR013976">
    <property type="entry name" value="HDOD"/>
</dbReference>
<proteinExistence type="predicted"/>
<dbReference type="KEGG" id="salk:FBQ74_13030"/>
<reference evidence="2 3" key="1">
    <citation type="submission" date="2019-04" db="EMBL/GenBank/DDBJ databases">
        <title>Salinimonas iocasae sp. nov., a halophilic bacterium isolated from the outer tube casing of tubeworms in Okinawa Trough.</title>
        <authorList>
            <person name="Zhang H."/>
            <person name="Wang H."/>
            <person name="Li C."/>
        </authorList>
    </citation>
    <scope>NUCLEOTIDE SEQUENCE [LARGE SCALE GENOMIC DNA]</scope>
    <source>
        <strain evidence="2 3">KX18D6</strain>
    </source>
</reference>
<organism evidence="2 3">
    <name type="scientific">Salinimonas iocasae</name>
    <dbReference type="NCBI Taxonomy" id="2572577"/>
    <lineage>
        <taxon>Bacteria</taxon>
        <taxon>Pseudomonadati</taxon>
        <taxon>Pseudomonadota</taxon>
        <taxon>Gammaproteobacteria</taxon>
        <taxon>Alteromonadales</taxon>
        <taxon>Alteromonadaceae</taxon>
        <taxon>Alteromonas/Salinimonas group</taxon>
        <taxon>Salinimonas</taxon>
    </lineage>
</organism>
<evidence type="ECO:0000313" key="2">
    <source>
        <dbReference type="EMBL" id="QCZ94338.1"/>
    </source>
</evidence>
<evidence type="ECO:0000313" key="3">
    <source>
        <dbReference type="Proteomes" id="UP000304912"/>
    </source>
</evidence>
<dbReference type="Pfam" id="PF08668">
    <property type="entry name" value="HDOD"/>
    <property type="match status" value="1"/>
</dbReference>
<dbReference type="SUPFAM" id="SSF109604">
    <property type="entry name" value="HD-domain/PDEase-like"/>
    <property type="match status" value="1"/>
</dbReference>